<comment type="subunit">
    <text evidence="7">Homodimer.</text>
</comment>
<keyword evidence="5 7" id="KW-0460">Magnesium</keyword>
<evidence type="ECO:0000313" key="9">
    <source>
        <dbReference type="EMBL" id="NHC12857.1"/>
    </source>
</evidence>
<comment type="catalytic activity">
    <reaction evidence="7">
        <text>XTP + H2O = XMP + diphosphate + H(+)</text>
        <dbReference type="Rhea" id="RHEA:28610"/>
        <dbReference type="ChEBI" id="CHEBI:15377"/>
        <dbReference type="ChEBI" id="CHEBI:15378"/>
        <dbReference type="ChEBI" id="CHEBI:33019"/>
        <dbReference type="ChEBI" id="CHEBI:57464"/>
        <dbReference type="ChEBI" id="CHEBI:61314"/>
        <dbReference type="EC" id="3.6.1.66"/>
    </reaction>
</comment>
<keyword evidence="4 7" id="KW-0378">Hydrolase</keyword>
<evidence type="ECO:0000256" key="1">
    <source>
        <dbReference type="ARBA" id="ARBA00008023"/>
    </source>
</evidence>
<gene>
    <name evidence="9" type="primary">rdgB</name>
    <name evidence="9" type="ORF">G9H71_03580</name>
</gene>
<dbReference type="HAMAP" id="MF_01405">
    <property type="entry name" value="Non_canon_purine_NTPase"/>
    <property type="match status" value="1"/>
</dbReference>
<feature type="binding site" evidence="7">
    <location>
        <position position="73"/>
    </location>
    <ligand>
        <name>substrate</name>
    </ligand>
</feature>
<keyword evidence="10" id="KW-1185">Reference proteome</keyword>
<organism evidence="9 10">
    <name type="scientific">Motilibacter deserti</name>
    <dbReference type="NCBI Taxonomy" id="2714956"/>
    <lineage>
        <taxon>Bacteria</taxon>
        <taxon>Bacillati</taxon>
        <taxon>Actinomycetota</taxon>
        <taxon>Actinomycetes</taxon>
        <taxon>Motilibacterales</taxon>
        <taxon>Motilibacteraceae</taxon>
        <taxon>Motilibacter</taxon>
    </lineage>
</organism>
<feature type="binding site" evidence="7">
    <location>
        <position position="177"/>
    </location>
    <ligand>
        <name>substrate</name>
    </ligand>
</feature>
<dbReference type="CDD" id="cd00515">
    <property type="entry name" value="HAM1"/>
    <property type="match status" value="1"/>
</dbReference>
<name>A0ABX0GT42_9ACTN</name>
<dbReference type="EMBL" id="JAANNP010000001">
    <property type="protein sequence ID" value="NHC12857.1"/>
    <property type="molecule type" value="Genomic_DNA"/>
</dbReference>
<reference evidence="9 10" key="1">
    <citation type="submission" date="2020-03" db="EMBL/GenBank/DDBJ databases">
        <title>Two novel Motilibacter sp.</title>
        <authorList>
            <person name="Liu S."/>
        </authorList>
    </citation>
    <scope>NUCLEOTIDE SEQUENCE [LARGE SCALE GENOMIC DNA]</scope>
    <source>
        <strain evidence="9 10">E257</strain>
    </source>
</reference>
<sequence length="201" mass="20744">MARVVLATRNAHKVEEVRRILEATGVEGVELVSLDGFDAPEVVEDGATFVDNALLKARSAAAATGLPALADDSGIAVDALNGMPGVLSARWSGGKGDVANVELLLAQVADVPDERRGAAFVCAVALALPDGTVATEEGVVSGTLLREPRGRGGFGYDPVFVPHGEERSTAELSPAEKDALSHRGVALRAFAPRLAELVAGR</sequence>
<evidence type="ECO:0000256" key="6">
    <source>
        <dbReference type="ARBA" id="ARBA00023080"/>
    </source>
</evidence>
<keyword evidence="2 7" id="KW-0479">Metal-binding</keyword>
<dbReference type="SUPFAM" id="SSF52972">
    <property type="entry name" value="ITPase-like"/>
    <property type="match status" value="1"/>
</dbReference>
<comment type="function">
    <text evidence="7">Pyrophosphatase that catalyzes the hydrolysis of nucleoside triphosphates to their monophosphate derivatives, with a high preference for the non-canonical purine nucleotides XTP (xanthosine triphosphate), dITP (deoxyinosine triphosphate) and ITP. Seems to function as a house-cleaning enzyme that removes non-canonical purine nucleotides from the nucleotide pool, thus preventing their incorporation into DNA/RNA and avoiding chromosomal lesions.</text>
</comment>
<dbReference type="Proteomes" id="UP000800981">
    <property type="component" value="Unassembled WGS sequence"/>
</dbReference>
<dbReference type="PANTHER" id="PTHR11067:SF9">
    <property type="entry name" value="INOSINE TRIPHOSPHATE PYROPHOSPHATASE"/>
    <property type="match status" value="1"/>
</dbReference>
<proteinExistence type="inferred from homology"/>
<dbReference type="PANTHER" id="PTHR11067">
    <property type="entry name" value="INOSINE TRIPHOSPHATE PYROPHOSPHATASE/HAM1 PROTEIN"/>
    <property type="match status" value="1"/>
</dbReference>
<feature type="active site" description="Proton acceptor" evidence="7">
    <location>
        <position position="72"/>
    </location>
</feature>
<feature type="binding site" evidence="7">
    <location>
        <begin position="8"/>
        <end position="13"/>
    </location>
    <ligand>
        <name>substrate</name>
    </ligand>
</feature>
<comment type="catalytic activity">
    <reaction evidence="7">
        <text>dITP + H2O = dIMP + diphosphate + H(+)</text>
        <dbReference type="Rhea" id="RHEA:28342"/>
        <dbReference type="ChEBI" id="CHEBI:15377"/>
        <dbReference type="ChEBI" id="CHEBI:15378"/>
        <dbReference type="ChEBI" id="CHEBI:33019"/>
        <dbReference type="ChEBI" id="CHEBI:61194"/>
        <dbReference type="ChEBI" id="CHEBI:61382"/>
        <dbReference type="EC" id="3.6.1.66"/>
    </reaction>
</comment>
<comment type="catalytic activity">
    <reaction evidence="7">
        <text>ITP + H2O = IMP + diphosphate + H(+)</text>
        <dbReference type="Rhea" id="RHEA:29399"/>
        <dbReference type="ChEBI" id="CHEBI:15377"/>
        <dbReference type="ChEBI" id="CHEBI:15378"/>
        <dbReference type="ChEBI" id="CHEBI:33019"/>
        <dbReference type="ChEBI" id="CHEBI:58053"/>
        <dbReference type="ChEBI" id="CHEBI:61402"/>
        <dbReference type="EC" id="3.6.1.66"/>
    </reaction>
</comment>
<feature type="binding site" evidence="7">
    <location>
        <begin position="182"/>
        <end position="183"/>
    </location>
    <ligand>
        <name>substrate</name>
    </ligand>
</feature>
<dbReference type="InterPro" id="IPR029001">
    <property type="entry name" value="ITPase-like_fam"/>
</dbReference>
<comment type="similarity">
    <text evidence="1 7 8">Belongs to the HAM1 NTPase family.</text>
</comment>
<keyword evidence="6 7" id="KW-0546">Nucleotide metabolism</keyword>
<accession>A0ABX0GT42</accession>
<evidence type="ECO:0000256" key="3">
    <source>
        <dbReference type="ARBA" id="ARBA00022741"/>
    </source>
</evidence>
<dbReference type="NCBIfam" id="TIGR00042">
    <property type="entry name" value="RdgB/HAM1 family non-canonical purine NTP pyrophosphatase"/>
    <property type="match status" value="1"/>
</dbReference>
<comment type="caution">
    <text evidence="7">Lacks conserved residue(s) required for the propagation of feature annotation.</text>
</comment>
<evidence type="ECO:0000256" key="4">
    <source>
        <dbReference type="ARBA" id="ARBA00022801"/>
    </source>
</evidence>
<dbReference type="EC" id="3.6.1.66" evidence="7"/>
<dbReference type="Pfam" id="PF01725">
    <property type="entry name" value="Ham1p_like"/>
    <property type="match status" value="1"/>
</dbReference>
<dbReference type="RefSeq" id="WP_166277915.1">
    <property type="nucleotide sequence ID" value="NZ_JAANNP010000001.1"/>
</dbReference>
<feature type="binding site" evidence="7">
    <location>
        <begin position="154"/>
        <end position="157"/>
    </location>
    <ligand>
        <name>substrate</name>
    </ligand>
</feature>
<dbReference type="InterPro" id="IPR020922">
    <property type="entry name" value="dITP/XTP_pyrophosphatase"/>
</dbReference>
<dbReference type="Gene3D" id="3.90.950.10">
    <property type="match status" value="1"/>
</dbReference>
<evidence type="ECO:0000313" key="10">
    <source>
        <dbReference type="Proteomes" id="UP000800981"/>
    </source>
</evidence>
<evidence type="ECO:0000256" key="7">
    <source>
        <dbReference type="HAMAP-Rule" id="MF_01405"/>
    </source>
</evidence>
<keyword evidence="3 7" id="KW-0547">Nucleotide-binding</keyword>
<evidence type="ECO:0000256" key="8">
    <source>
        <dbReference type="RuleBase" id="RU003781"/>
    </source>
</evidence>
<dbReference type="InterPro" id="IPR002637">
    <property type="entry name" value="RdgB/HAM1"/>
</dbReference>
<comment type="caution">
    <text evidence="9">The sequence shown here is derived from an EMBL/GenBank/DDBJ whole genome shotgun (WGS) entry which is preliminary data.</text>
</comment>
<evidence type="ECO:0000256" key="5">
    <source>
        <dbReference type="ARBA" id="ARBA00022842"/>
    </source>
</evidence>
<protein>
    <recommendedName>
        <fullName evidence="7">dITP/XTP pyrophosphatase</fullName>
        <ecNumber evidence="7">3.6.1.66</ecNumber>
    </recommendedName>
    <alternativeName>
        <fullName evidence="7">Non-canonical purine NTP pyrophosphatase</fullName>
    </alternativeName>
    <alternativeName>
        <fullName evidence="7">Non-standard purine NTP pyrophosphatase</fullName>
    </alternativeName>
    <alternativeName>
        <fullName evidence="7">Nucleoside-triphosphate diphosphatase</fullName>
    </alternativeName>
    <alternativeName>
        <fullName evidence="7">Nucleoside-triphosphate pyrophosphatase</fullName>
        <shortName evidence="7">NTPase</shortName>
    </alternativeName>
</protein>
<feature type="binding site" evidence="7">
    <location>
        <position position="72"/>
    </location>
    <ligand>
        <name>Mg(2+)</name>
        <dbReference type="ChEBI" id="CHEBI:18420"/>
    </ligand>
</feature>
<evidence type="ECO:0000256" key="2">
    <source>
        <dbReference type="ARBA" id="ARBA00022723"/>
    </source>
</evidence>
<comment type="cofactor">
    <cofactor evidence="7">
        <name>Mg(2+)</name>
        <dbReference type="ChEBI" id="CHEBI:18420"/>
    </cofactor>
    <text evidence="7">Binds 1 Mg(2+) ion per subunit.</text>
</comment>